<protein>
    <recommendedName>
        <fullName evidence="13">Carboxypeptidase</fullName>
        <ecNumber evidence="13">3.4.16.-</ecNumber>
    </recommendedName>
</protein>
<evidence type="ECO:0000256" key="6">
    <source>
        <dbReference type="ARBA" id="ARBA00022729"/>
    </source>
</evidence>
<evidence type="ECO:0000256" key="4">
    <source>
        <dbReference type="ARBA" id="ARBA00022645"/>
    </source>
</evidence>
<comment type="subcellular location">
    <subcellularLocation>
        <location evidence="1">Vacuole</location>
    </subcellularLocation>
</comment>
<dbReference type="GO" id="GO:0000328">
    <property type="term" value="C:fungal-type vacuole lumen"/>
    <property type="evidence" value="ECO:0007669"/>
    <property type="project" value="UniProtKB-ARBA"/>
</dbReference>
<feature type="signal peptide" evidence="13">
    <location>
        <begin position="1"/>
        <end position="17"/>
    </location>
</feature>
<evidence type="ECO:0000256" key="7">
    <source>
        <dbReference type="ARBA" id="ARBA00022801"/>
    </source>
</evidence>
<keyword evidence="4 13" id="KW-0121">Carboxypeptidase</keyword>
<keyword evidence="6 13" id="KW-0732">Signal</keyword>
<accession>A0A292PV08</accession>
<comment type="similarity">
    <text evidence="2 13">Belongs to the peptidase S10 family.</text>
</comment>
<evidence type="ECO:0000256" key="11">
    <source>
        <dbReference type="ARBA" id="ARBA00025622"/>
    </source>
</evidence>
<dbReference type="GO" id="GO:0006508">
    <property type="term" value="P:proteolysis"/>
    <property type="evidence" value="ECO:0007669"/>
    <property type="project" value="UniProtKB-KW"/>
</dbReference>
<keyword evidence="8" id="KW-0865">Zymogen</keyword>
<dbReference type="FunFam" id="1.10.287.410:FF:000001">
    <property type="entry name" value="Carboxypeptidase Y"/>
    <property type="match status" value="1"/>
</dbReference>
<evidence type="ECO:0000256" key="12">
    <source>
        <dbReference type="ARBA" id="ARBA00052076"/>
    </source>
</evidence>
<dbReference type="EMBL" id="LN891042">
    <property type="protein sequence ID" value="CUS10621.1"/>
    <property type="molecule type" value="Genomic_DNA"/>
</dbReference>
<name>A0A292PV08_9PEZI</name>
<organism evidence="14 15">
    <name type="scientific">Tuber aestivum</name>
    <name type="common">summer truffle</name>
    <dbReference type="NCBI Taxonomy" id="59557"/>
    <lineage>
        <taxon>Eukaryota</taxon>
        <taxon>Fungi</taxon>
        <taxon>Dikarya</taxon>
        <taxon>Ascomycota</taxon>
        <taxon>Pezizomycotina</taxon>
        <taxon>Pezizomycetes</taxon>
        <taxon>Pezizales</taxon>
        <taxon>Tuberaceae</taxon>
        <taxon>Tuber</taxon>
    </lineage>
</organism>
<evidence type="ECO:0000313" key="14">
    <source>
        <dbReference type="EMBL" id="CUS10621.1"/>
    </source>
</evidence>
<dbReference type="Proteomes" id="UP001412239">
    <property type="component" value="Unassembled WGS sequence"/>
</dbReference>
<keyword evidence="15" id="KW-1185">Reference proteome</keyword>
<dbReference type="PANTHER" id="PTHR11802">
    <property type="entry name" value="SERINE PROTEASE FAMILY S10 SERINE CARBOXYPEPTIDASE"/>
    <property type="match status" value="1"/>
</dbReference>
<keyword evidence="7 13" id="KW-0378">Hydrolase</keyword>
<evidence type="ECO:0000256" key="10">
    <source>
        <dbReference type="ARBA" id="ARBA00023180"/>
    </source>
</evidence>
<keyword evidence="5 13" id="KW-0645">Protease</keyword>
<dbReference type="InterPro" id="IPR018202">
    <property type="entry name" value="Ser_caboxypep_ser_AS"/>
</dbReference>
<dbReference type="EC" id="3.4.16.-" evidence="13"/>
<gene>
    <name evidence="14" type="ORF">GSTUAT00005237001</name>
</gene>
<evidence type="ECO:0000256" key="5">
    <source>
        <dbReference type="ARBA" id="ARBA00022670"/>
    </source>
</evidence>
<dbReference type="PROSITE" id="PS00131">
    <property type="entry name" value="CARBOXYPEPT_SER_SER"/>
    <property type="match status" value="1"/>
</dbReference>
<evidence type="ECO:0000256" key="3">
    <source>
        <dbReference type="ARBA" id="ARBA00022554"/>
    </source>
</evidence>
<dbReference type="AlphaFoldDB" id="A0A292PV08"/>
<evidence type="ECO:0000313" key="15">
    <source>
        <dbReference type="Proteomes" id="UP001412239"/>
    </source>
</evidence>
<dbReference type="GO" id="GO:0004185">
    <property type="term" value="F:serine-type carboxypeptidase activity"/>
    <property type="evidence" value="ECO:0007669"/>
    <property type="project" value="UniProtKB-UniRule"/>
</dbReference>
<keyword evidence="3" id="KW-0926">Vacuole</keyword>
<reference evidence="14" key="1">
    <citation type="submission" date="2015-10" db="EMBL/GenBank/DDBJ databases">
        <authorList>
            <person name="Regsiter A."/>
            <person name="william w."/>
        </authorList>
    </citation>
    <scope>NUCLEOTIDE SEQUENCE</scope>
    <source>
        <strain evidence="14">Montdore</strain>
    </source>
</reference>
<evidence type="ECO:0000256" key="8">
    <source>
        <dbReference type="ARBA" id="ARBA00023145"/>
    </source>
</evidence>
<evidence type="ECO:0000256" key="9">
    <source>
        <dbReference type="ARBA" id="ARBA00023157"/>
    </source>
</evidence>
<dbReference type="Pfam" id="PF00450">
    <property type="entry name" value="Peptidase_S10"/>
    <property type="match status" value="1"/>
</dbReference>
<evidence type="ECO:0000256" key="2">
    <source>
        <dbReference type="ARBA" id="ARBA00009431"/>
    </source>
</evidence>
<dbReference type="PROSITE" id="PS00560">
    <property type="entry name" value="CARBOXYPEPT_SER_HIS"/>
    <property type="match status" value="1"/>
</dbReference>
<dbReference type="Gene3D" id="1.10.287.410">
    <property type="match status" value="1"/>
</dbReference>
<sequence length="542" mass="60201">MRLLLASAISLALGASAYVPNPEQHPITSKLPAFLSSALDQFKVGGISSESISAWAEIAKLYPEDTVSAIQAIQSRSKPKPGIGKRPDSHWDYIVDGSETVSVLGSKVDGHDKIKGSKLRIKKPSDLGVDAKTKQYSGYLDVDDDNKHFFFCQFPSELGFFESRNDPKNDPVVLWLNGGPGCSSLTGLFMELGPASINAKIHTVDNPYSWNSNASVIFLDQPVNVGYSYSSSSVSSTHAAGKDVYAFLTMFFDRFPEYAKQDFHIAGESYAGHYIPQFAAEILSHKERNINLQSVLIGNGLTDGLTQYEYYRPMACGEGGYPSALSDSECKAMDDAYPRCASMIQNCYTSKSVWSCVPASIYCNNAMIGPYQRTGLNVYDIRGKCEDSDNLCYPEMGWISRYLNREDVMSSLGAEVSSYESCNFDINRNFLLNGDWMLPFHDFVVELLKDIPVLIYAGDADYICNWLGNRAWTEALEWPGKKDFNKAKVESFKVNGKGAGKFKTSGNFTFIQIYQAGHMVPYNQPDPSLQMLNRWLGGDYWC</sequence>
<dbReference type="InterPro" id="IPR001563">
    <property type="entry name" value="Peptidase_S10"/>
</dbReference>
<dbReference type="SUPFAM" id="SSF53474">
    <property type="entry name" value="alpha/beta-Hydrolases"/>
    <property type="match status" value="1"/>
</dbReference>
<dbReference type="PRINTS" id="PR00724">
    <property type="entry name" value="CRBOXYPTASEC"/>
</dbReference>
<evidence type="ECO:0000256" key="13">
    <source>
        <dbReference type="RuleBase" id="RU361156"/>
    </source>
</evidence>
<feature type="chain" id="PRO_5011829875" description="Carboxypeptidase" evidence="13">
    <location>
        <begin position="18"/>
        <end position="542"/>
    </location>
</feature>
<comment type="function">
    <text evidence="11">Vacuolar carboxypeptidase involved in degradation of small peptides. Digests preferentially peptides containing an aliphatic or hydrophobic residue in P1' position, as well as methionine, leucine or phenylalanine in P1 position of ester substrate.</text>
</comment>
<comment type="catalytic activity">
    <reaction evidence="12">
        <text>Release of a C-terminal amino acid with broad specificity.</text>
        <dbReference type="EC" id="3.4.16.5"/>
    </reaction>
</comment>
<keyword evidence="9" id="KW-1015">Disulfide bond</keyword>
<proteinExistence type="inferred from homology"/>
<dbReference type="InterPro" id="IPR033124">
    <property type="entry name" value="Ser_caboxypep_his_AS"/>
</dbReference>
<dbReference type="InterPro" id="IPR029058">
    <property type="entry name" value="AB_hydrolase_fold"/>
</dbReference>
<dbReference type="Gene3D" id="3.40.50.1820">
    <property type="entry name" value="alpha/beta hydrolase"/>
    <property type="match status" value="1"/>
</dbReference>
<keyword evidence="10" id="KW-0325">Glycoprotein</keyword>
<dbReference type="PANTHER" id="PTHR11802:SF113">
    <property type="entry name" value="SERINE CARBOXYPEPTIDASE CTSA-4.1"/>
    <property type="match status" value="1"/>
</dbReference>
<evidence type="ECO:0000256" key="1">
    <source>
        <dbReference type="ARBA" id="ARBA00004116"/>
    </source>
</evidence>